<comment type="caution">
    <text evidence="10">The sequence shown here is derived from an EMBL/GenBank/DDBJ whole genome shotgun (WGS) entry which is preliminary data.</text>
</comment>
<dbReference type="SMART" id="SM00091">
    <property type="entry name" value="PAS"/>
    <property type="match status" value="1"/>
</dbReference>
<feature type="domain" description="PAS" evidence="7">
    <location>
        <begin position="79"/>
        <end position="149"/>
    </location>
</feature>
<evidence type="ECO:0000256" key="3">
    <source>
        <dbReference type="ARBA" id="ARBA00022553"/>
    </source>
</evidence>
<feature type="domain" description="PAC" evidence="8">
    <location>
        <begin position="153"/>
        <end position="205"/>
    </location>
</feature>
<evidence type="ECO:0000256" key="1">
    <source>
        <dbReference type="ARBA" id="ARBA00000085"/>
    </source>
</evidence>
<dbReference type="InterPro" id="IPR001610">
    <property type="entry name" value="PAC"/>
</dbReference>
<proteinExistence type="predicted"/>
<keyword evidence="4" id="KW-0808">Transferase</keyword>
<dbReference type="SMART" id="SM00086">
    <property type="entry name" value="PAC"/>
    <property type="match status" value="1"/>
</dbReference>
<keyword evidence="6" id="KW-1133">Transmembrane helix</keyword>
<dbReference type="Gene3D" id="3.30.450.20">
    <property type="entry name" value="PAS domain"/>
    <property type="match status" value="1"/>
</dbReference>
<comment type="catalytic activity">
    <reaction evidence="1">
        <text>ATP + protein L-histidine = ADP + protein N-phospho-L-histidine.</text>
        <dbReference type="EC" id="2.7.13.3"/>
    </reaction>
</comment>
<dbReference type="InterPro" id="IPR035965">
    <property type="entry name" value="PAS-like_dom_sf"/>
</dbReference>
<dbReference type="EC" id="2.7.13.3" evidence="2"/>
<dbReference type="Gene3D" id="1.10.3210.10">
    <property type="entry name" value="Hypothetical protein af1432"/>
    <property type="match status" value="1"/>
</dbReference>
<evidence type="ECO:0000259" key="7">
    <source>
        <dbReference type="PROSITE" id="PS50112"/>
    </source>
</evidence>
<sequence>TWHVQKEIQFRGKNWLLRMEPKPKLYSATTVTANLSLLFFGLLVSIGLGLLVYSLIRRVDTCRFALEEREFVEESLVKSEERFRQVVDSTGDWVWEMNASGLYIYSSHNIENILGYTSAEVIGRHFYDFFLPEDYERQKKQIFEIFGRKEPFRHFVSRNVHKDGHTVILDTTGVPLTGIRGELIGYRGCDRDITARVRAEEESKKNIERLKKITEGVVHAMALAVEMKDPYTAGHQRRVAQLACVIAKEMGLTEKKIEGIRIAA</sequence>
<dbReference type="AlphaFoldDB" id="X1S784"/>
<evidence type="ECO:0000259" key="9">
    <source>
        <dbReference type="PROSITE" id="PS51832"/>
    </source>
</evidence>
<dbReference type="InterPro" id="IPR052162">
    <property type="entry name" value="Sensor_kinase/Photoreceptor"/>
</dbReference>
<dbReference type="PROSITE" id="PS51832">
    <property type="entry name" value="HD_GYP"/>
    <property type="match status" value="1"/>
</dbReference>
<evidence type="ECO:0000313" key="10">
    <source>
        <dbReference type="EMBL" id="GAI88902.1"/>
    </source>
</evidence>
<dbReference type="Pfam" id="PF08447">
    <property type="entry name" value="PAS_3"/>
    <property type="match status" value="1"/>
</dbReference>
<dbReference type="InterPro" id="IPR000700">
    <property type="entry name" value="PAS-assoc_C"/>
</dbReference>
<feature type="non-terminal residue" evidence="10">
    <location>
        <position position="264"/>
    </location>
</feature>
<evidence type="ECO:0000256" key="6">
    <source>
        <dbReference type="SAM" id="Phobius"/>
    </source>
</evidence>
<feature type="non-terminal residue" evidence="10">
    <location>
        <position position="1"/>
    </location>
</feature>
<feature type="transmembrane region" description="Helical" evidence="6">
    <location>
        <begin position="35"/>
        <end position="56"/>
    </location>
</feature>
<evidence type="ECO:0000256" key="4">
    <source>
        <dbReference type="ARBA" id="ARBA00022679"/>
    </source>
</evidence>
<dbReference type="PANTHER" id="PTHR43304:SF1">
    <property type="entry name" value="PAC DOMAIN-CONTAINING PROTEIN"/>
    <property type="match status" value="1"/>
</dbReference>
<keyword evidence="5" id="KW-0418">Kinase</keyword>
<dbReference type="PANTHER" id="PTHR43304">
    <property type="entry name" value="PHYTOCHROME-LIKE PROTEIN CPH1"/>
    <property type="match status" value="1"/>
</dbReference>
<gene>
    <name evidence="10" type="ORF">S12H4_39835</name>
</gene>
<dbReference type="CDD" id="cd00130">
    <property type="entry name" value="PAS"/>
    <property type="match status" value="1"/>
</dbReference>
<reference evidence="10" key="1">
    <citation type="journal article" date="2014" name="Front. Microbiol.">
        <title>High frequency of phylogenetically diverse reductive dehalogenase-homologous genes in deep subseafloor sedimentary metagenomes.</title>
        <authorList>
            <person name="Kawai M."/>
            <person name="Futagami T."/>
            <person name="Toyoda A."/>
            <person name="Takaki Y."/>
            <person name="Nishi S."/>
            <person name="Hori S."/>
            <person name="Arai W."/>
            <person name="Tsubouchi T."/>
            <person name="Morono Y."/>
            <person name="Uchiyama I."/>
            <person name="Ito T."/>
            <person name="Fujiyama A."/>
            <person name="Inagaki F."/>
            <person name="Takami H."/>
        </authorList>
    </citation>
    <scope>NUCLEOTIDE SEQUENCE</scope>
    <source>
        <strain evidence="10">Expedition CK06-06</strain>
    </source>
</reference>
<dbReference type="SUPFAM" id="SSF109604">
    <property type="entry name" value="HD-domain/PDEase-like"/>
    <property type="match status" value="1"/>
</dbReference>
<protein>
    <recommendedName>
        <fullName evidence="2">histidine kinase</fullName>
        <ecNumber evidence="2">2.7.13.3</ecNumber>
    </recommendedName>
</protein>
<evidence type="ECO:0000259" key="8">
    <source>
        <dbReference type="PROSITE" id="PS50113"/>
    </source>
</evidence>
<dbReference type="PROSITE" id="PS50113">
    <property type="entry name" value="PAC"/>
    <property type="match status" value="1"/>
</dbReference>
<dbReference type="SUPFAM" id="SSF55785">
    <property type="entry name" value="PYP-like sensor domain (PAS domain)"/>
    <property type="match status" value="1"/>
</dbReference>
<keyword evidence="6" id="KW-0472">Membrane</keyword>
<dbReference type="EMBL" id="BARW01024118">
    <property type="protein sequence ID" value="GAI88902.1"/>
    <property type="molecule type" value="Genomic_DNA"/>
</dbReference>
<dbReference type="GO" id="GO:0004673">
    <property type="term" value="F:protein histidine kinase activity"/>
    <property type="evidence" value="ECO:0007669"/>
    <property type="project" value="UniProtKB-EC"/>
</dbReference>
<dbReference type="InterPro" id="IPR000014">
    <property type="entry name" value="PAS"/>
</dbReference>
<organism evidence="10">
    <name type="scientific">marine sediment metagenome</name>
    <dbReference type="NCBI Taxonomy" id="412755"/>
    <lineage>
        <taxon>unclassified sequences</taxon>
        <taxon>metagenomes</taxon>
        <taxon>ecological metagenomes</taxon>
    </lineage>
</organism>
<evidence type="ECO:0000256" key="5">
    <source>
        <dbReference type="ARBA" id="ARBA00022777"/>
    </source>
</evidence>
<dbReference type="InterPro" id="IPR037522">
    <property type="entry name" value="HD_GYP_dom"/>
</dbReference>
<evidence type="ECO:0000256" key="2">
    <source>
        <dbReference type="ARBA" id="ARBA00012438"/>
    </source>
</evidence>
<keyword evidence="3" id="KW-0597">Phosphoprotein</keyword>
<feature type="domain" description="HD-GYP" evidence="9">
    <location>
        <begin position="210"/>
        <end position="264"/>
    </location>
</feature>
<dbReference type="InterPro" id="IPR013655">
    <property type="entry name" value="PAS_fold_3"/>
</dbReference>
<dbReference type="PROSITE" id="PS50112">
    <property type="entry name" value="PAS"/>
    <property type="match status" value="1"/>
</dbReference>
<keyword evidence="6" id="KW-0812">Transmembrane</keyword>
<name>X1S784_9ZZZZ</name>
<dbReference type="NCBIfam" id="TIGR00229">
    <property type="entry name" value="sensory_box"/>
    <property type="match status" value="1"/>
</dbReference>
<accession>X1S784</accession>